<dbReference type="InterPro" id="IPR027806">
    <property type="entry name" value="HARBI1_dom"/>
</dbReference>
<gene>
    <name evidence="4" type="primary">Harbi1_2</name>
    <name evidence="4" type="ORF">E2C01_047942</name>
</gene>
<feature type="domain" description="DDE Tnp4" evidence="3">
    <location>
        <begin position="33"/>
        <end position="103"/>
    </location>
</feature>
<evidence type="ECO:0000256" key="1">
    <source>
        <dbReference type="ARBA" id="ARBA00001968"/>
    </source>
</evidence>
<dbReference type="GO" id="GO:0046872">
    <property type="term" value="F:metal ion binding"/>
    <property type="evidence" value="ECO:0007669"/>
    <property type="project" value="UniProtKB-KW"/>
</dbReference>
<organism evidence="4 5">
    <name type="scientific">Portunus trituberculatus</name>
    <name type="common">Swimming crab</name>
    <name type="synonym">Neptunus trituberculatus</name>
    <dbReference type="NCBI Taxonomy" id="210409"/>
    <lineage>
        <taxon>Eukaryota</taxon>
        <taxon>Metazoa</taxon>
        <taxon>Ecdysozoa</taxon>
        <taxon>Arthropoda</taxon>
        <taxon>Crustacea</taxon>
        <taxon>Multicrustacea</taxon>
        <taxon>Malacostraca</taxon>
        <taxon>Eumalacostraca</taxon>
        <taxon>Eucarida</taxon>
        <taxon>Decapoda</taxon>
        <taxon>Pleocyemata</taxon>
        <taxon>Brachyura</taxon>
        <taxon>Eubrachyura</taxon>
        <taxon>Portunoidea</taxon>
        <taxon>Portunidae</taxon>
        <taxon>Portuninae</taxon>
        <taxon>Portunus</taxon>
    </lineage>
</organism>
<accession>A0A5B7G978</accession>
<comment type="cofactor">
    <cofactor evidence="1">
        <name>a divalent metal cation</name>
        <dbReference type="ChEBI" id="CHEBI:60240"/>
    </cofactor>
</comment>
<keyword evidence="5" id="KW-1185">Reference proteome</keyword>
<dbReference type="OrthoDB" id="6364049at2759"/>
<proteinExistence type="predicted"/>
<evidence type="ECO:0000256" key="2">
    <source>
        <dbReference type="ARBA" id="ARBA00022723"/>
    </source>
</evidence>
<comment type="caution">
    <text evidence="4">The sequence shown here is derived from an EMBL/GenBank/DDBJ whole genome shotgun (WGS) entry which is preliminary data.</text>
</comment>
<reference evidence="4 5" key="1">
    <citation type="submission" date="2019-05" db="EMBL/GenBank/DDBJ databases">
        <title>Another draft genome of Portunus trituberculatus and its Hox gene families provides insights of decapod evolution.</title>
        <authorList>
            <person name="Jeong J.-H."/>
            <person name="Song I."/>
            <person name="Kim S."/>
            <person name="Choi T."/>
            <person name="Kim D."/>
            <person name="Ryu S."/>
            <person name="Kim W."/>
        </authorList>
    </citation>
    <scope>NUCLEOTIDE SEQUENCE [LARGE SCALE GENOMIC DNA]</scope>
    <source>
        <tissue evidence="4">Muscle</tissue>
    </source>
</reference>
<evidence type="ECO:0000259" key="3">
    <source>
        <dbReference type="Pfam" id="PF13359"/>
    </source>
</evidence>
<name>A0A5B7G978_PORTR</name>
<keyword evidence="2" id="KW-0479">Metal-binding</keyword>
<dbReference type="EMBL" id="VSRR010012057">
    <property type="protein sequence ID" value="MPC54035.1"/>
    <property type="molecule type" value="Genomic_DNA"/>
</dbReference>
<evidence type="ECO:0000313" key="5">
    <source>
        <dbReference type="Proteomes" id="UP000324222"/>
    </source>
</evidence>
<dbReference type="AlphaFoldDB" id="A0A5B7G978"/>
<protein>
    <submittedName>
        <fullName evidence="4">Putative nuclease HARBI1</fullName>
    </submittedName>
</protein>
<dbReference type="Proteomes" id="UP000324222">
    <property type="component" value="Unassembled WGS sequence"/>
</dbReference>
<evidence type="ECO:0000313" key="4">
    <source>
        <dbReference type="EMBL" id="MPC54035.1"/>
    </source>
</evidence>
<dbReference type="Pfam" id="PF13359">
    <property type="entry name" value="DDE_Tnp_4"/>
    <property type="match status" value="1"/>
</dbReference>
<sequence length="108" mass="11810">MEVLVEHIRFLTSAEEVAIMQAHSTIAGMPGCIDGTLIPIRGLGGDDAELYCGCKGLFAYKVMVLCDASLLVTNLVVNWPGSAHNSKIFNESRLCHTLETGQWLSSWR</sequence>